<sequence>MPELCAAKWPRTPATALIPFSFIRTMTVGSGITPDLLTSRPLGALAGLALLPLPPVGNYTPP</sequence>
<accession>A0A7W6IK80</accession>
<dbReference type="Proteomes" id="UP000547011">
    <property type="component" value="Unassembled WGS sequence"/>
</dbReference>
<dbReference type="EMBL" id="JACIEW010000001">
    <property type="protein sequence ID" value="MBB4050797.1"/>
    <property type="molecule type" value="Genomic_DNA"/>
</dbReference>
<protein>
    <submittedName>
        <fullName evidence="1">Uncharacterized protein</fullName>
    </submittedName>
</protein>
<reference evidence="1 2" key="1">
    <citation type="submission" date="2020-08" db="EMBL/GenBank/DDBJ databases">
        <title>Genomic Encyclopedia of Type Strains, Phase IV (KMG-IV): sequencing the most valuable type-strain genomes for metagenomic binning, comparative biology and taxonomic classification.</title>
        <authorList>
            <person name="Goeker M."/>
        </authorList>
    </citation>
    <scope>NUCLEOTIDE SEQUENCE [LARGE SCALE GENOMIC DNA]</scope>
    <source>
        <strain evidence="1 2">DSM 23447</strain>
    </source>
</reference>
<evidence type="ECO:0000313" key="2">
    <source>
        <dbReference type="Proteomes" id="UP000547011"/>
    </source>
</evidence>
<name>A0A7W6IK80_9HYPH</name>
<gene>
    <name evidence="1" type="ORF">GGR20_000415</name>
</gene>
<comment type="caution">
    <text evidence="1">The sequence shown here is derived from an EMBL/GenBank/DDBJ whole genome shotgun (WGS) entry which is preliminary data.</text>
</comment>
<keyword evidence="2" id="KW-1185">Reference proteome</keyword>
<proteinExistence type="predicted"/>
<evidence type="ECO:0000313" key="1">
    <source>
        <dbReference type="EMBL" id="MBB4050797.1"/>
    </source>
</evidence>
<organism evidence="1 2">
    <name type="scientific">Devosia subaequoris</name>
    <dbReference type="NCBI Taxonomy" id="395930"/>
    <lineage>
        <taxon>Bacteria</taxon>
        <taxon>Pseudomonadati</taxon>
        <taxon>Pseudomonadota</taxon>
        <taxon>Alphaproteobacteria</taxon>
        <taxon>Hyphomicrobiales</taxon>
        <taxon>Devosiaceae</taxon>
        <taxon>Devosia</taxon>
    </lineage>
</organism>
<dbReference type="AlphaFoldDB" id="A0A7W6IK80"/>